<keyword evidence="3" id="KW-1185">Reference proteome</keyword>
<dbReference type="InterPro" id="IPR029476">
    <property type="entry name" value="DNase_NucA_NucB"/>
</dbReference>
<feature type="domain" description="Deoxyribonuclease NucA/NucB" evidence="1">
    <location>
        <begin position="365"/>
        <end position="433"/>
    </location>
</feature>
<dbReference type="Pfam" id="PF14040">
    <property type="entry name" value="DNase_NucA_NucB"/>
    <property type="match status" value="1"/>
</dbReference>
<dbReference type="AlphaFoldDB" id="A0AAV9XEM5"/>
<protein>
    <recommendedName>
        <fullName evidence="1">Deoxyribonuclease NucA/NucB domain-containing protein</fullName>
    </recommendedName>
</protein>
<gene>
    <name evidence="2" type="ORF">TWF694_011188</name>
</gene>
<dbReference type="EMBL" id="JAVHJO010000008">
    <property type="protein sequence ID" value="KAK6538308.1"/>
    <property type="molecule type" value="Genomic_DNA"/>
</dbReference>
<organism evidence="2 3">
    <name type="scientific">Orbilia ellipsospora</name>
    <dbReference type="NCBI Taxonomy" id="2528407"/>
    <lineage>
        <taxon>Eukaryota</taxon>
        <taxon>Fungi</taxon>
        <taxon>Dikarya</taxon>
        <taxon>Ascomycota</taxon>
        <taxon>Pezizomycotina</taxon>
        <taxon>Orbiliomycetes</taxon>
        <taxon>Orbiliales</taxon>
        <taxon>Orbiliaceae</taxon>
        <taxon>Orbilia</taxon>
    </lineage>
</organism>
<comment type="caution">
    <text evidence="2">The sequence shown here is derived from an EMBL/GenBank/DDBJ whole genome shotgun (WGS) entry which is preliminary data.</text>
</comment>
<evidence type="ECO:0000313" key="2">
    <source>
        <dbReference type="EMBL" id="KAK6538308.1"/>
    </source>
</evidence>
<sequence length="618" mass="64734">MGADIRLSRGARVLLVIISVCFLAYPVDALSYELRSAKKPSGSKKHAGSFTNHSMALLSGSFKSSGGSFSPSLFKRQEETCTLPSPWIPCGPFNCCSATDAVCAGGICVCCPKEATQCCAVNGECCPSNSNCYLTGCCPKTAETCGKGFCLAKGQTCCADGACDVDAECVTSPGGTETCCSAGEAACDDGSCCEEGYECTTSPSGAQGCCKPGYYPCDDGIHCCVDGTTCGELYCEKPVTTTPFRTTTKKKTTTTSTTTTTTSRLKLTTTTTTSTTTTKKKTTTSSATQCSPTKNLSTDAADAGDYMQVNGECLPVFDFPVVQGLTEQACETICNGIASQAWAGKIDDSSMVLTKRNGRLQTPNCPGSCPGTTDAVYGVSTQCDEFPFGSTLEGGTSAAYTNCIAWWQNNVGGVMIRQYVAFYNIQPNDKFVVRVTPSCAYLSQLGSQSPSRREIVARQSDQPRNSTVGGNSVLSNTFSGWYKNPIGSDGEGFVLSPLGTVNGGIYSTEVRLTGDASNIYVIDGDGVEYAGTGTTGTSISQSSKYTLNFTLPSGDDLTLVAPAMENANVAMSYTATVQPLPSDSSVPSGAEGIRASFMRGLRTLYLVEIAVAAFFLLF</sequence>
<name>A0AAV9XEM5_9PEZI</name>
<accession>A0AAV9XEM5</accession>
<evidence type="ECO:0000313" key="3">
    <source>
        <dbReference type="Proteomes" id="UP001365542"/>
    </source>
</evidence>
<proteinExistence type="predicted"/>
<reference evidence="2 3" key="1">
    <citation type="submission" date="2019-10" db="EMBL/GenBank/DDBJ databases">
        <authorList>
            <person name="Palmer J.M."/>
        </authorList>
    </citation>
    <scope>NUCLEOTIDE SEQUENCE [LARGE SCALE GENOMIC DNA]</scope>
    <source>
        <strain evidence="2 3">TWF694</strain>
    </source>
</reference>
<evidence type="ECO:0000259" key="1">
    <source>
        <dbReference type="Pfam" id="PF14040"/>
    </source>
</evidence>
<dbReference type="Proteomes" id="UP001365542">
    <property type="component" value="Unassembled WGS sequence"/>
</dbReference>